<dbReference type="AlphaFoldDB" id="A0A914WNB4"/>
<protein>
    <submittedName>
        <fullName evidence="5">Saposin B-type domain-containing protein</fullName>
    </submittedName>
</protein>
<dbReference type="PROSITE" id="PS50015">
    <property type="entry name" value="SAP_B"/>
    <property type="match status" value="1"/>
</dbReference>
<evidence type="ECO:0000256" key="2">
    <source>
        <dbReference type="SAM" id="SignalP"/>
    </source>
</evidence>
<dbReference type="Pfam" id="PF03489">
    <property type="entry name" value="SapB_2"/>
    <property type="match status" value="1"/>
</dbReference>
<dbReference type="SUPFAM" id="SSF47862">
    <property type="entry name" value="Saposin"/>
    <property type="match status" value="1"/>
</dbReference>
<evidence type="ECO:0000313" key="4">
    <source>
        <dbReference type="Proteomes" id="UP000887566"/>
    </source>
</evidence>
<feature type="chain" id="PRO_5037251824" evidence="2">
    <location>
        <begin position="20"/>
        <end position="138"/>
    </location>
</feature>
<dbReference type="InterPro" id="IPR008138">
    <property type="entry name" value="SapB_2"/>
</dbReference>
<dbReference type="SMART" id="SM00741">
    <property type="entry name" value="SapB"/>
    <property type="match status" value="1"/>
</dbReference>
<dbReference type="Proteomes" id="UP000887566">
    <property type="component" value="Unplaced"/>
</dbReference>
<feature type="domain" description="Saposin B-type" evidence="3">
    <location>
        <begin position="54"/>
        <end position="133"/>
    </location>
</feature>
<feature type="signal peptide" evidence="2">
    <location>
        <begin position="1"/>
        <end position="19"/>
    </location>
</feature>
<proteinExistence type="predicted"/>
<accession>A0A914WNB4</accession>
<evidence type="ECO:0000313" key="5">
    <source>
        <dbReference type="WBParaSite" id="PSAMB.scaffold4675size13900.g24877.t1"/>
    </source>
</evidence>
<sequence>MRLLYCVALVVIAVAFVNAQEFFNEQQDFDVGELNAFDLEEELNAFDLEAKPRGSVVCFICDGLMRLAKYRFRRSQKEIASALRLACKTVFKKKEQMCLSIVDKQMSRITVLLKTKLSPHAICGALKLCKKSDNIGIF</sequence>
<dbReference type="WBParaSite" id="PSAMB.scaffold4675size13900.g24877.t1">
    <property type="protein sequence ID" value="PSAMB.scaffold4675size13900.g24877.t1"/>
    <property type="gene ID" value="PSAMB.scaffold4675size13900.g24877"/>
</dbReference>
<keyword evidence="2" id="KW-0732">Signal</keyword>
<name>A0A914WNB4_9BILA</name>
<dbReference type="InterPro" id="IPR008139">
    <property type="entry name" value="SaposinB_dom"/>
</dbReference>
<dbReference type="Gene3D" id="1.10.225.10">
    <property type="entry name" value="Saposin-like"/>
    <property type="match status" value="1"/>
</dbReference>
<keyword evidence="4" id="KW-1185">Reference proteome</keyword>
<dbReference type="InterPro" id="IPR011001">
    <property type="entry name" value="Saposin-like"/>
</dbReference>
<keyword evidence="1" id="KW-1015">Disulfide bond</keyword>
<reference evidence="5" key="1">
    <citation type="submission" date="2022-11" db="UniProtKB">
        <authorList>
            <consortium name="WormBaseParasite"/>
        </authorList>
    </citation>
    <scope>IDENTIFICATION</scope>
</reference>
<evidence type="ECO:0000256" key="1">
    <source>
        <dbReference type="ARBA" id="ARBA00023157"/>
    </source>
</evidence>
<evidence type="ECO:0000259" key="3">
    <source>
        <dbReference type="PROSITE" id="PS50015"/>
    </source>
</evidence>
<organism evidence="4 5">
    <name type="scientific">Plectus sambesii</name>
    <dbReference type="NCBI Taxonomy" id="2011161"/>
    <lineage>
        <taxon>Eukaryota</taxon>
        <taxon>Metazoa</taxon>
        <taxon>Ecdysozoa</taxon>
        <taxon>Nematoda</taxon>
        <taxon>Chromadorea</taxon>
        <taxon>Plectida</taxon>
        <taxon>Plectina</taxon>
        <taxon>Plectoidea</taxon>
        <taxon>Plectidae</taxon>
        <taxon>Plectus</taxon>
    </lineage>
</organism>